<protein>
    <submittedName>
        <fullName evidence="2">Uncharacterized protein</fullName>
    </submittedName>
</protein>
<accession>A0A0F9EAA4</accession>
<feature type="region of interest" description="Disordered" evidence="1">
    <location>
        <begin position="206"/>
        <end position="228"/>
    </location>
</feature>
<name>A0A0F9EAA4_9ZZZZ</name>
<organism evidence="2">
    <name type="scientific">marine sediment metagenome</name>
    <dbReference type="NCBI Taxonomy" id="412755"/>
    <lineage>
        <taxon>unclassified sequences</taxon>
        <taxon>metagenomes</taxon>
        <taxon>ecological metagenomes</taxon>
    </lineage>
</organism>
<comment type="caution">
    <text evidence="2">The sequence shown here is derived from an EMBL/GenBank/DDBJ whole genome shotgun (WGS) entry which is preliminary data.</text>
</comment>
<dbReference type="AlphaFoldDB" id="A0A0F9EAA4"/>
<feature type="region of interest" description="Disordered" evidence="1">
    <location>
        <begin position="99"/>
        <end position="126"/>
    </location>
</feature>
<proteinExistence type="predicted"/>
<evidence type="ECO:0000313" key="2">
    <source>
        <dbReference type="EMBL" id="KKL70988.1"/>
    </source>
</evidence>
<feature type="compositionally biased region" description="Basic residues" evidence="1">
    <location>
        <begin position="99"/>
        <end position="113"/>
    </location>
</feature>
<reference evidence="2" key="1">
    <citation type="journal article" date="2015" name="Nature">
        <title>Complex archaea that bridge the gap between prokaryotes and eukaryotes.</title>
        <authorList>
            <person name="Spang A."/>
            <person name="Saw J.H."/>
            <person name="Jorgensen S.L."/>
            <person name="Zaremba-Niedzwiedzka K."/>
            <person name="Martijn J."/>
            <person name="Lind A.E."/>
            <person name="van Eijk R."/>
            <person name="Schleper C."/>
            <person name="Guy L."/>
            <person name="Ettema T.J."/>
        </authorList>
    </citation>
    <scope>NUCLEOTIDE SEQUENCE</scope>
</reference>
<sequence>MAKELPYFRFYAGEWLNKDVTLQTMENQGVFINVCSYYWIEDCDLTLKNLHRRFPLHITLIDELIEEGIIDFEDGGKISISFLNEQRAKLLKTHLRLAKSGRKGGKSKAKARVKPGLSYKDKDKDNEKDKDKYRAFAHLSLSNEEFESIKATGYTKQRIDDILDSIENFKNNTKYKSLNLTVRSWLRKEKEKVVAVANVQPKYKPIELTDTPAPMPDSLRKRMDRIGK</sequence>
<gene>
    <name evidence="2" type="ORF">LCGC14_2099450</name>
</gene>
<dbReference type="EMBL" id="LAZR01025729">
    <property type="protein sequence ID" value="KKL70988.1"/>
    <property type="molecule type" value="Genomic_DNA"/>
</dbReference>
<evidence type="ECO:0000256" key="1">
    <source>
        <dbReference type="SAM" id="MobiDB-lite"/>
    </source>
</evidence>
<feature type="compositionally biased region" description="Basic and acidic residues" evidence="1">
    <location>
        <begin position="218"/>
        <end position="228"/>
    </location>
</feature>